<feature type="repeat" description="TPR" evidence="2">
    <location>
        <begin position="108"/>
        <end position="141"/>
    </location>
</feature>
<reference evidence="5" key="1">
    <citation type="submission" date="2023-11" db="EMBL/GenBank/DDBJ databases">
        <authorList>
            <person name="De Vega J J."/>
            <person name="De Vega J J."/>
        </authorList>
    </citation>
    <scope>NUCLEOTIDE SEQUENCE</scope>
</reference>
<keyword evidence="1" id="KW-0677">Repeat</keyword>
<feature type="region of interest" description="Disordered" evidence="3">
    <location>
        <begin position="42"/>
        <end position="122"/>
    </location>
</feature>
<evidence type="ECO:0000313" key="6">
    <source>
        <dbReference type="EMBL" id="CAK5276088.1"/>
    </source>
</evidence>
<feature type="non-terminal residue" evidence="5">
    <location>
        <position position="149"/>
    </location>
</feature>
<feature type="compositionally biased region" description="Acidic residues" evidence="3">
    <location>
        <begin position="90"/>
        <end position="101"/>
    </location>
</feature>
<comment type="caution">
    <text evidence="5">The sequence shown here is derived from an EMBL/GenBank/DDBJ whole genome shotgun (WGS) entry which is preliminary data.</text>
</comment>
<dbReference type="EMBL" id="CAVNYO010000022">
    <property type="protein sequence ID" value="CAK5262664.1"/>
    <property type="molecule type" value="Genomic_DNA"/>
</dbReference>
<feature type="compositionally biased region" description="Pro residues" evidence="3">
    <location>
        <begin position="75"/>
        <end position="85"/>
    </location>
</feature>
<evidence type="ECO:0000313" key="5">
    <source>
        <dbReference type="EMBL" id="CAK5262664.1"/>
    </source>
</evidence>
<evidence type="ECO:0000256" key="1">
    <source>
        <dbReference type="ARBA" id="ARBA00022737"/>
    </source>
</evidence>
<organism evidence="5 7">
    <name type="scientific">Mycena citricolor</name>
    <dbReference type="NCBI Taxonomy" id="2018698"/>
    <lineage>
        <taxon>Eukaryota</taxon>
        <taxon>Fungi</taxon>
        <taxon>Dikarya</taxon>
        <taxon>Basidiomycota</taxon>
        <taxon>Agaricomycotina</taxon>
        <taxon>Agaricomycetes</taxon>
        <taxon>Agaricomycetidae</taxon>
        <taxon>Agaricales</taxon>
        <taxon>Marasmiineae</taxon>
        <taxon>Mycenaceae</taxon>
        <taxon>Mycena</taxon>
    </lineage>
</organism>
<dbReference type="Gene3D" id="1.10.260.100">
    <property type="match status" value="1"/>
</dbReference>
<dbReference type="Proteomes" id="UP001295794">
    <property type="component" value="Unassembled WGS sequence"/>
</dbReference>
<feature type="compositionally biased region" description="Basic and acidic residues" evidence="3">
    <location>
        <begin position="102"/>
        <end position="122"/>
    </location>
</feature>
<dbReference type="EMBL" id="CAVNYO010000405">
    <property type="protein sequence ID" value="CAK5276088.1"/>
    <property type="molecule type" value="Genomic_DNA"/>
</dbReference>
<name>A0AAD2GRM0_9AGAR</name>
<proteinExistence type="predicted"/>
<accession>A0AAD2GRM0</accession>
<sequence>MADPSFVQKLQMMQRNPALADSFMQDPRMIDVLGVAMGIDMQGFSRPEGSDDMPPGVVPTEQSSPSPAASSSKPTPTPAPAPAPAAPVAEDVEMEDADDEEAQAKKEAETAKKLGGEAYKKRDFEEAEKQFSKAWDLWPKDVTFLTNLG</sequence>
<evidence type="ECO:0000256" key="2">
    <source>
        <dbReference type="PROSITE-ProRule" id="PRU00339"/>
    </source>
</evidence>
<keyword evidence="2" id="KW-0802">TPR repeat</keyword>
<dbReference type="Gene3D" id="1.25.40.10">
    <property type="entry name" value="Tetratricopeptide repeat domain"/>
    <property type="match status" value="1"/>
</dbReference>
<dbReference type="AlphaFoldDB" id="A0AAD2GRM0"/>
<evidence type="ECO:0000259" key="4">
    <source>
        <dbReference type="Pfam" id="PF17830"/>
    </source>
</evidence>
<dbReference type="InterPro" id="IPR019734">
    <property type="entry name" value="TPR_rpt"/>
</dbReference>
<dbReference type="Pfam" id="PF17830">
    <property type="entry name" value="STI1-HOP_DP"/>
    <property type="match status" value="1"/>
</dbReference>
<gene>
    <name evidence="5" type="ORF">MYCIT1_LOCUS1572</name>
    <name evidence="6" type="ORF">MYCIT1_LOCUS24213</name>
</gene>
<feature type="domain" description="STI1/HOP DP" evidence="4">
    <location>
        <begin position="1"/>
        <end position="38"/>
    </location>
</feature>
<feature type="compositionally biased region" description="Low complexity" evidence="3">
    <location>
        <begin position="59"/>
        <end position="74"/>
    </location>
</feature>
<dbReference type="SUPFAM" id="SSF48452">
    <property type="entry name" value="TPR-like"/>
    <property type="match status" value="1"/>
</dbReference>
<protein>
    <recommendedName>
        <fullName evidence="4">STI1/HOP DP domain-containing protein</fullName>
    </recommendedName>
</protein>
<dbReference type="PROSITE" id="PS50005">
    <property type="entry name" value="TPR"/>
    <property type="match status" value="1"/>
</dbReference>
<dbReference type="InterPro" id="IPR011990">
    <property type="entry name" value="TPR-like_helical_dom_sf"/>
</dbReference>
<evidence type="ECO:0000313" key="7">
    <source>
        <dbReference type="Proteomes" id="UP001295794"/>
    </source>
</evidence>
<dbReference type="InterPro" id="IPR041243">
    <property type="entry name" value="STI1/HOP_DP"/>
</dbReference>
<evidence type="ECO:0000256" key="3">
    <source>
        <dbReference type="SAM" id="MobiDB-lite"/>
    </source>
</evidence>
<keyword evidence="7" id="KW-1185">Reference proteome</keyword>